<organism evidence="1 2">
    <name type="scientific">Echria macrotheca</name>
    <dbReference type="NCBI Taxonomy" id="438768"/>
    <lineage>
        <taxon>Eukaryota</taxon>
        <taxon>Fungi</taxon>
        <taxon>Dikarya</taxon>
        <taxon>Ascomycota</taxon>
        <taxon>Pezizomycotina</taxon>
        <taxon>Sordariomycetes</taxon>
        <taxon>Sordariomycetidae</taxon>
        <taxon>Sordariales</taxon>
        <taxon>Schizotheciaceae</taxon>
        <taxon>Echria</taxon>
    </lineage>
</organism>
<reference evidence="1" key="1">
    <citation type="submission" date="2023-06" db="EMBL/GenBank/DDBJ databases">
        <title>Genome-scale phylogeny and comparative genomics of the fungal order Sordariales.</title>
        <authorList>
            <consortium name="Lawrence Berkeley National Laboratory"/>
            <person name="Hensen N."/>
            <person name="Bonometti L."/>
            <person name="Westerberg I."/>
            <person name="Brannstrom I.O."/>
            <person name="Guillou S."/>
            <person name="Cros-Aarteil S."/>
            <person name="Calhoun S."/>
            <person name="Haridas S."/>
            <person name="Kuo A."/>
            <person name="Mondo S."/>
            <person name="Pangilinan J."/>
            <person name="Riley R."/>
            <person name="Labutti K."/>
            <person name="Andreopoulos B."/>
            <person name="Lipzen A."/>
            <person name="Chen C."/>
            <person name="Yanf M."/>
            <person name="Daum C."/>
            <person name="Ng V."/>
            <person name="Clum A."/>
            <person name="Steindorff A."/>
            <person name="Ohm R."/>
            <person name="Martin F."/>
            <person name="Silar P."/>
            <person name="Natvig D."/>
            <person name="Lalanne C."/>
            <person name="Gautier V."/>
            <person name="Ament-Velasquez S.L."/>
            <person name="Kruys A."/>
            <person name="Hutchinson M.I."/>
            <person name="Powell A.J."/>
            <person name="Barry K."/>
            <person name="Miller A.N."/>
            <person name="Grigoriev I.V."/>
            <person name="Debuchy R."/>
            <person name="Gladieux P."/>
            <person name="Thoren M.H."/>
            <person name="Johannesson H."/>
        </authorList>
    </citation>
    <scope>NUCLEOTIDE SEQUENCE</scope>
    <source>
        <strain evidence="1">PSN4</strain>
    </source>
</reference>
<accession>A0AAJ0BGK8</accession>
<evidence type="ECO:0000313" key="2">
    <source>
        <dbReference type="Proteomes" id="UP001239445"/>
    </source>
</evidence>
<evidence type="ECO:0000313" key="1">
    <source>
        <dbReference type="EMBL" id="KAK1757869.1"/>
    </source>
</evidence>
<protein>
    <submittedName>
        <fullName evidence="1">Uncharacterized protein</fullName>
    </submittedName>
</protein>
<comment type="caution">
    <text evidence="1">The sequence shown here is derived from an EMBL/GenBank/DDBJ whole genome shotgun (WGS) entry which is preliminary data.</text>
</comment>
<gene>
    <name evidence="1" type="ORF">QBC47DRAFT_377143</name>
</gene>
<sequence>MPQLPLKVQLAIRDHWSSPTSPLQTTLASLASLLGHEIVLDPEWQLLLTELDAFYPDKTNFVLVVTQCVQAWAKSLTELLDDEAHEAWTETVLEKAKFGRLRLFLEVSPSEDASTSWSDTRAGFVICLPRKRVYQAAELFPIFRGKLLTCFEVPKESVPLPLRQGGAAADEWADVELDRTTGKPEVVDKPVVTTGPVSSPARPVVEFLPTMQSLPRPDELFLRPPYHLTIVPGHSEIEVQCSHSPSLKFLADYLERWCRVNHHDTTTPPAVQIRLCQSAFGLGELFDRLILSTSETRYTNQFRVTTPMVVALVEGVLGYELVSTQGTWSFRRDTEYKTL</sequence>
<dbReference type="Proteomes" id="UP001239445">
    <property type="component" value="Unassembled WGS sequence"/>
</dbReference>
<dbReference type="EMBL" id="MU839830">
    <property type="protein sequence ID" value="KAK1757869.1"/>
    <property type="molecule type" value="Genomic_DNA"/>
</dbReference>
<keyword evidence="2" id="KW-1185">Reference proteome</keyword>
<dbReference type="AlphaFoldDB" id="A0AAJ0BGK8"/>
<proteinExistence type="predicted"/>
<name>A0AAJ0BGK8_9PEZI</name>